<dbReference type="Gene3D" id="2.60.120.40">
    <property type="match status" value="1"/>
</dbReference>
<reference evidence="4" key="1">
    <citation type="journal article" date="2021" name="Genome Biol. Evol.">
        <title>A High-Quality Reference Genome for a Parasitic Bivalve with Doubly Uniparental Inheritance (Bivalvia: Unionida).</title>
        <authorList>
            <person name="Smith C.H."/>
        </authorList>
    </citation>
    <scope>NUCLEOTIDE SEQUENCE</scope>
    <source>
        <strain evidence="4">CHS0354</strain>
    </source>
</reference>
<keyword evidence="2" id="KW-0964">Secreted</keyword>
<dbReference type="PANTHER" id="PTHR15427">
    <property type="entry name" value="EMILIN ELASTIN MICROFIBRIL INTERFACE-LOCATED PROTEIN ELASTIN MICROFIBRIL INTERFACER"/>
    <property type="match status" value="1"/>
</dbReference>
<comment type="subcellular location">
    <subcellularLocation>
        <location evidence="1">Secreted</location>
    </subcellularLocation>
</comment>
<comment type="caution">
    <text evidence="4">The sequence shown here is derived from an EMBL/GenBank/DDBJ whole genome shotgun (WGS) entry which is preliminary data.</text>
</comment>
<gene>
    <name evidence="4" type="ORF">CHS0354_012769</name>
</gene>
<reference evidence="4" key="3">
    <citation type="submission" date="2023-05" db="EMBL/GenBank/DDBJ databases">
        <authorList>
            <person name="Smith C.H."/>
        </authorList>
    </citation>
    <scope>NUCLEOTIDE SEQUENCE</scope>
    <source>
        <strain evidence="4">CHS0354</strain>
        <tissue evidence="4">Mantle</tissue>
    </source>
</reference>
<evidence type="ECO:0000256" key="2">
    <source>
        <dbReference type="ARBA" id="ARBA00022525"/>
    </source>
</evidence>
<dbReference type="AlphaFoldDB" id="A0AAE0RV46"/>
<dbReference type="PANTHER" id="PTHR15427:SF33">
    <property type="entry name" value="COLLAGEN IV NC1 DOMAIN-CONTAINING PROTEIN"/>
    <property type="match status" value="1"/>
</dbReference>
<organism evidence="4 5">
    <name type="scientific">Potamilus streckersoni</name>
    <dbReference type="NCBI Taxonomy" id="2493646"/>
    <lineage>
        <taxon>Eukaryota</taxon>
        <taxon>Metazoa</taxon>
        <taxon>Spiralia</taxon>
        <taxon>Lophotrochozoa</taxon>
        <taxon>Mollusca</taxon>
        <taxon>Bivalvia</taxon>
        <taxon>Autobranchia</taxon>
        <taxon>Heteroconchia</taxon>
        <taxon>Palaeoheterodonta</taxon>
        <taxon>Unionida</taxon>
        <taxon>Unionoidea</taxon>
        <taxon>Unionidae</taxon>
        <taxon>Ambleminae</taxon>
        <taxon>Lampsilini</taxon>
        <taxon>Potamilus</taxon>
    </lineage>
</organism>
<protein>
    <recommendedName>
        <fullName evidence="3">C1q domain-containing protein</fullName>
    </recommendedName>
</protein>
<proteinExistence type="predicted"/>
<accession>A0AAE0RV46</accession>
<dbReference type="InterPro" id="IPR001073">
    <property type="entry name" value="C1q_dom"/>
</dbReference>
<dbReference type="SUPFAM" id="SSF49842">
    <property type="entry name" value="TNF-like"/>
    <property type="match status" value="1"/>
</dbReference>
<dbReference type="InterPro" id="IPR008983">
    <property type="entry name" value="Tumour_necrosis_fac-like_dom"/>
</dbReference>
<dbReference type="PROSITE" id="PS50871">
    <property type="entry name" value="C1Q"/>
    <property type="match status" value="1"/>
</dbReference>
<sequence length="139" mass="14880">MCGANPVSFSVYLAHYTTHLGDHQVIKYDGVLTNEGNGYNPITGIFTCPEEGLYLFSFFTATLNEHKTWVELVVDGAGVSHAVSEGVRGGHDDQGGNVAILRIRAGQSVWIAIHGGADAELDSLDGYRHVTFSGVRLSG</sequence>
<evidence type="ECO:0000256" key="1">
    <source>
        <dbReference type="ARBA" id="ARBA00004613"/>
    </source>
</evidence>
<name>A0AAE0RV46_9BIVA</name>
<dbReference type="GO" id="GO:0005581">
    <property type="term" value="C:collagen trimer"/>
    <property type="evidence" value="ECO:0007669"/>
    <property type="project" value="UniProtKB-KW"/>
</dbReference>
<dbReference type="Pfam" id="PF00386">
    <property type="entry name" value="C1q"/>
    <property type="match status" value="1"/>
</dbReference>
<evidence type="ECO:0000313" key="5">
    <source>
        <dbReference type="Proteomes" id="UP001195483"/>
    </source>
</evidence>
<reference evidence="4" key="2">
    <citation type="journal article" date="2021" name="Genome Biol. Evol.">
        <title>Developing a high-quality reference genome for a parasitic bivalve with doubly uniparental inheritance (Bivalvia: Unionida).</title>
        <authorList>
            <person name="Smith C.H."/>
        </authorList>
    </citation>
    <scope>NUCLEOTIDE SEQUENCE</scope>
    <source>
        <strain evidence="4">CHS0354</strain>
        <tissue evidence="4">Mantle</tissue>
    </source>
</reference>
<evidence type="ECO:0000259" key="3">
    <source>
        <dbReference type="PROSITE" id="PS50871"/>
    </source>
</evidence>
<feature type="domain" description="C1q" evidence="3">
    <location>
        <begin position="2"/>
        <end position="139"/>
    </location>
</feature>
<dbReference type="SMART" id="SM00110">
    <property type="entry name" value="C1Q"/>
    <property type="match status" value="1"/>
</dbReference>
<dbReference type="InterPro" id="IPR050392">
    <property type="entry name" value="Collagen/C1q_domain"/>
</dbReference>
<dbReference type="EMBL" id="JAEAOA010000769">
    <property type="protein sequence ID" value="KAK3580242.1"/>
    <property type="molecule type" value="Genomic_DNA"/>
</dbReference>
<dbReference type="Proteomes" id="UP001195483">
    <property type="component" value="Unassembled WGS sequence"/>
</dbReference>
<dbReference type="PRINTS" id="PR00007">
    <property type="entry name" value="COMPLEMNTC1Q"/>
</dbReference>
<keyword evidence="5" id="KW-1185">Reference proteome</keyword>
<evidence type="ECO:0000313" key="4">
    <source>
        <dbReference type="EMBL" id="KAK3580242.1"/>
    </source>
</evidence>